<feature type="binding site" evidence="6">
    <location>
        <position position="22"/>
    </location>
    <ligand>
        <name>Ca(2+)</name>
        <dbReference type="ChEBI" id="CHEBI:29108"/>
    </ligand>
</feature>
<feature type="transmembrane region" description="Helical" evidence="8">
    <location>
        <begin position="76"/>
        <end position="98"/>
    </location>
</feature>
<evidence type="ECO:0000256" key="1">
    <source>
        <dbReference type="ARBA" id="ARBA00004141"/>
    </source>
</evidence>
<dbReference type="AlphaFoldDB" id="A0A8J7SCY7"/>
<dbReference type="Pfam" id="PF05875">
    <property type="entry name" value="Ceramidase"/>
    <property type="match status" value="1"/>
</dbReference>
<evidence type="ECO:0000256" key="7">
    <source>
        <dbReference type="PIRSR" id="PIRSR608901-2"/>
    </source>
</evidence>
<accession>A0A8J7SCY7</accession>
<feature type="binding site" evidence="7">
    <location>
        <position position="71"/>
    </location>
    <ligand>
        <name>Zn(2+)</name>
        <dbReference type="ChEBI" id="CHEBI:29105"/>
        <note>catalytic</note>
    </ligand>
</feature>
<evidence type="ECO:0000313" key="10">
    <source>
        <dbReference type="Proteomes" id="UP000655420"/>
    </source>
</evidence>
<dbReference type="EMBL" id="JAEHHL010000002">
    <property type="protein sequence ID" value="MBK0398938.1"/>
    <property type="molecule type" value="Genomic_DNA"/>
</dbReference>
<keyword evidence="4 8" id="KW-1133">Transmembrane helix</keyword>
<comment type="caution">
    <text evidence="9">The sequence shown here is derived from an EMBL/GenBank/DDBJ whole genome shotgun (WGS) entry which is preliminary data.</text>
</comment>
<keyword evidence="3" id="KW-0378">Hydrolase</keyword>
<dbReference type="GO" id="GO:0016811">
    <property type="term" value="F:hydrolase activity, acting on carbon-nitrogen (but not peptide) bonds, in linear amides"/>
    <property type="evidence" value="ECO:0007669"/>
    <property type="project" value="InterPro"/>
</dbReference>
<feature type="transmembrane region" description="Helical" evidence="8">
    <location>
        <begin position="51"/>
        <end position="70"/>
    </location>
</feature>
<feature type="transmembrane region" description="Helical" evidence="8">
    <location>
        <begin position="110"/>
        <end position="129"/>
    </location>
</feature>
<evidence type="ECO:0000256" key="6">
    <source>
        <dbReference type="PIRSR" id="PIRSR608901-1"/>
    </source>
</evidence>
<sequence>MHPLLRRIDGYCERVGEAFWAEPLNAVTNISFILAGVAAIMLARRLDRLDGAVMFLTANAIVVGIGSFLFHTYATVWAAMADTGPILVFILAYFAIAMNRFVGLSWRQSALVTAGFLVGMFALSGVLRVLLHDIVGGTQSYFPALIALGGVGAWLAARGHPAGRGLMTAAGVFAVSLTFRALDKPVCSLWPVGTHFLWHLLNGLLLWLLILTLIRHGRAPLRAPAPA</sequence>
<protein>
    <submittedName>
        <fullName evidence="9">Ceramidase domain-containing protein</fullName>
    </submittedName>
</protein>
<evidence type="ECO:0000256" key="4">
    <source>
        <dbReference type="ARBA" id="ARBA00022989"/>
    </source>
</evidence>
<keyword evidence="6" id="KW-0106">Calcium</keyword>
<keyword evidence="10" id="KW-1185">Reference proteome</keyword>
<comment type="subcellular location">
    <subcellularLocation>
        <location evidence="1">Membrane</location>
        <topology evidence="1">Multi-pass membrane protein</topology>
    </subcellularLocation>
</comment>
<dbReference type="GO" id="GO:0046872">
    <property type="term" value="F:metal ion binding"/>
    <property type="evidence" value="ECO:0007669"/>
    <property type="project" value="UniProtKB-KW"/>
</dbReference>
<name>A0A8J7SCY7_9RHOB</name>
<evidence type="ECO:0000256" key="8">
    <source>
        <dbReference type="SAM" id="Phobius"/>
    </source>
</evidence>
<keyword evidence="5 8" id="KW-0472">Membrane</keyword>
<feature type="transmembrane region" description="Helical" evidence="8">
    <location>
        <begin position="164"/>
        <end position="182"/>
    </location>
</feature>
<dbReference type="GO" id="GO:0016020">
    <property type="term" value="C:membrane"/>
    <property type="evidence" value="ECO:0007669"/>
    <property type="project" value="UniProtKB-SubCell"/>
</dbReference>
<evidence type="ECO:0000256" key="2">
    <source>
        <dbReference type="ARBA" id="ARBA00022692"/>
    </source>
</evidence>
<keyword evidence="7" id="KW-0862">Zinc</keyword>
<dbReference type="RefSeq" id="WP_200608679.1">
    <property type="nucleotide sequence ID" value="NZ_JAEHHL010000002.1"/>
</dbReference>
<evidence type="ECO:0000256" key="5">
    <source>
        <dbReference type="ARBA" id="ARBA00023136"/>
    </source>
</evidence>
<dbReference type="InterPro" id="IPR008901">
    <property type="entry name" value="ACER"/>
</dbReference>
<proteinExistence type="predicted"/>
<feature type="transmembrane region" description="Helical" evidence="8">
    <location>
        <begin position="26"/>
        <end position="44"/>
    </location>
</feature>
<dbReference type="GO" id="GO:0006672">
    <property type="term" value="P:ceramide metabolic process"/>
    <property type="evidence" value="ECO:0007669"/>
    <property type="project" value="InterPro"/>
</dbReference>
<feature type="binding site" evidence="7">
    <location>
        <position position="199"/>
    </location>
    <ligand>
        <name>Zn(2+)</name>
        <dbReference type="ChEBI" id="CHEBI:29105"/>
        <note>catalytic</note>
    </ligand>
</feature>
<feature type="transmembrane region" description="Helical" evidence="8">
    <location>
        <begin position="141"/>
        <end position="157"/>
    </location>
</feature>
<evidence type="ECO:0000256" key="3">
    <source>
        <dbReference type="ARBA" id="ARBA00022801"/>
    </source>
</evidence>
<evidence type="ECO:0000313" key="9">
    <source>
        <dbReference type="EMBL" id="MBK0398938.1"/>
    </source>
</evidence>
<gene>
    <name evidence="9" type="ORF">H0I76_07035</name>
</gene>
<comment type="cofactor">
    <cofactor evidence="7">
        <name>Zn(2+)</name>
        <dbReference type="ChEBI" id="CHEBI:29105"/>
    </cofactor>
</comment>
<feature type="transmembrane region" description="Helical" evidence="8">
    <location>
        <begin position="194"/>
        <end position="214"/>
    </location>
</feature>
<reference evidence="9" key="1">
    <citation type="submission" date="2020-12" db="EMBL/GenBank/DDBJ databases">
        <title>Bacterial taxonomy.</title>
        <authorList>
            <person name="Pan X."/>
        </authorList>
    </citation>
    <scope>NUCLEOTIDE SEQUENCE</scope>
    <source>
        <strain evidence="9">M0105</strain>
    </source>
</reference>
<feature type="binding site" evidence="7">
    <location>
        <position position="195"/>
    </location>
    <ligand>
        <name>Zn(2+)</name>
        <dbReference type="ChEBI" id="CHEBI:29105"/>
        <note>catalytic</note>
    </ligand>
</feature>
<keyword evidence="2 8" id="KW-0812">Transmembrane</keyword>
<dbReference type="Proteomes" id="UP000655420">
    <property type="component" value="Unassembled WGS sequence"/>
</dbReference>
<organism evidence="9 10">
    <name type="scientific">Thermohalobaculum xanthum</name>
    <dbReference type="NCBI Taxonomy" id="2753746"/>
    <lineage>
        <taxon>Bacteria</taxon>
        <taxon>Pseudomonadati</taxon>
        <taxon>Pseudomonadota</taxon>
        <taxon>Alphaproteobacteria</taxon>
        <taxon>Rhodobacterales</taxon>
        <taxon>Paracoccaceae</taxon>
        <taxon>Thermohalobaculum</taxon>
    </lineage>
</organism>
<keyword evidence="6" id="KW-0479">Metal-binding</keyword>